<evidence type="ECO:0000313" key="2">
    <source>
        <dbReference type="EMBL" id="HIU55532.1"/>
    </source>
</evidence>
<dbReference type="Pfam" id="PF12702">
    <property type="entry name" value="Lipocalin_3"/>
    <property type="match status" value="1"/>
</dbReference>
<protein>
    <submittedName>
        <fullName evidence="2">Lipocalin family protein</fullName>
    </submittedName>
</protein>
<reference evidence="2" key="2">
    <citation type="journal article" date="2021" name="PeerJ">
        <title>Extensive microbial diversity within the chicken gut microbiome revealed by metagenomics and culture.</title>
        <authorList>
            <person name="Gilroy R."/>
            <person name="Ravi A."/>
            <person name="Getino M."/>
            <person name="Pursley I."/>
            <person name="Horton D.L."/>
            <person name="Alikhan N.F."/>
            <person name="Baker D."/>
            <person name="Gharbi K."/>
            <person name="Hall N."/>
            <person name="Watson M."/>
            <person name="Adriaenssens E.M."/>
            <person name="Foster-Nyarko E."/>
            <person name="Jarju S."/>
            <person name="Secka A."/>
            <person name="Antonio M."/>
            <person name="Oren A."/>
            <person name="Chaudhuri R.R."/>
            <person name="La Ragione R."/>
            <person name="Hildebrand F."/>
            <person name="Pallen M.J."/>
        </authorList>
    </citation>
    <scope>NUCLEOTIDE SEQUENCE</scope>
    <source>
        <strain evidence="2">CHK158-818</strain>
    </source>
</reference>
<accession>A0A9D1M8D3</accession>
<gene>
    <name evidence="2" type="ORF">IAB03_06995</name>
</gene>
<sequence length="386" mass="43358">MKRFILWLTLGTTACTGIRQADLTGCWMEVLPPETPYEQGMVLNDDGTAESVGMATLKYQGWKKSDNRIILEGESIGNGQTISFSDTLHIVRLVGDTLTVERRNSQLSFVRKSKEDLALSAQPSDSRPAYDGFEWVDLSGAGLKLRVQQNENIRLMVDPSLPGVVMVRAGDAYPQKEIQLFDLKNNDINEVISTLETMEGWDKEQTCKFKEVPSKRPGVRRYVMVPDGEYATRINEWMQKEPVPVTCNGWGVGNSGNRYFEVHDSRPDKALFVEIGQDAPLFDENSIEFTSENSSGLSPDILYTLEGVLCMGHEVRSFKPDGSEEEFWFVDKTGTLDDLYDKTTGGQKNGKPVKATLKVEYNGKWDDGFAADYDGVYLVREVLRLE</sequence>
<dbReference type="EMBL" id="DVNA01000154">
    <property type="protein sequence ID" value="HIU55532.1"/>
    <property type="molecule type" value="Genomic_DNA"/>
</dbReference>
<comment type="caution">
    <text evidence="2">The sequence shown here is derived from an EMBL/GenBank/DDBJ whole genome shotgun (WGS) entry which is preliminary data.</text>
</comment>
<reference evidence="2" key="1">
    <citation type="submission" date="2020-10" db="EMBL/GenBank/DDBJ databases">
        <authorList>
            <person name="Gilroy R."/>
        </authorList>
    </citation>
    <scope>NUCLEOTIDE SEQUENCE</scope>
    <source>
        <strain evidence="2">CHK158-818</strain>
    </source>
</reference>
<name>A0A9D1M8D3_9BACT</name>
<dbReference type="AlphaFoldDB" id="A0A9D1M8D3"/>
<evidence type="ECO:0000313" key="3">
    <source>
        <dbReference type="Proteomes" id="UP000824112"/>
    </source>
</evidence>
<organism evidence="2 3">
    <name type="scientific">Candidatus Gallibacteroides avistercoris</name>
    <dbReference type="NCBI Taxonomy" id="2840833"/>
    <lineage>
        <taxon>Bacteria</taxon>
        <taxon>Pseudomonadati</taxon>
        <taxon>Bacteroidota</taxon>
        <taxon>Bacteroidia</taxon>
        <taxon>Bacteroidales</taxon>
        <taxon>Bacteroidaceae</taxon>
        <taxon>Bacteroidaceae incertae sedis</taxon>
        <taxon>Candidatus Gallibacteroides</taxon>
    </lineage>
</organism>
<dbReference type="PROSITE" id="PS51257">
    <property type="entry name" value="PROKAR_LIPOPROTEIN"/>
    <property type="match status" value="1"/>
</dbReference>
<proteinExistence type="predicted"/>
<dbReference type="Proteomes" id="UP000824112">
    <property type="component" value="Unassembled WGS sequence"/>
</dbReference>
<dbReference type="InterPro" id="IPR024311">
    <property type="entry name" value="Lipocalin-like"/>
</dbReference>
<evidence type="ECO:0000259" key="1">
    <source>
        <dbReference type="Pfam" id="PF12702"/>
    </source>
</evidence>
<feature type="domain" description="Lipocalin-like" evidence="1">
    <location>
        <begin position="20"/>
        <end position="111"/>
    </location>
</feature>
<dbReference type="Gene3D" id="2.40.128.280">
    <property type="match status" value="1"/>
</dbReference>